<name>A0A7J8LIR3_9ROSI</name>
<sequence length="29" mass="3194">MVKSSREGCLRSSMIIQGQELTTATPRGR</sequence>
<gene>
    <name evidence="2" type="ORF">Golob_023155</name>
</gene>
<keyword evidence="3" id="KW-1185">Reference proteome</keyword>
<feature type="region of interest" description="Disordered" evidence="1">
    <location>
        <begin position="1"/>
        <end position="29"/>
    </location>
</feature>
<feature type="compositionally biased region" description="Polar residues" evidence="1">
    <location>
        <begin position="14"/>
        <end position="29"/>
    </location>
</feature>
<dbReference type="Proteomes" id="UP000593572">
    <property type="component" value="Unassembled WGS sequence"/>
</dbReference>
<evidence type="ECO:0000256" key="1">
    <source>
        <dbReference type="SAM" id="MobiDB-lite"/>
    </source>
</evidence>
<feature type="non-terminal residue" evidence="2">
    <location>
        <position position="29"/>
    </location>
</feature>
<dbReference type="AlphaFoldDB" id="A0A7J8LIR3"/>
<dbReference type="EMBL" id="JABEZX010000003">
    <property type="protein sequence ID" value="MBA0552334.1"/>
    <property type="molecule type" value="Genomic_DNA"/>
</dbReference>
<protein>
    <submittedName>
        <fullName evidence="2">Uncharacterized protein</fullName>
    </submittedName>
</protein>
<evidence type="ECO:0000313" key="2">
    <source>
        <dbReference type="EMBL" id="MBA0552334.1"/>
    </source>
</evidence>
<accession>A0A7J8LIR3</accession>
<proteinExistence type="predicted"/>
<reference evidence="2 3" key="1">
    <citation type="journal article" date="2019" name="Genome Biol. Evol.">
        <title>Insights into the evolution of the New World diploid cottons (Gossypium, subgenus Houzingenia) based on genome sequencing.</title>
        <authorList>
            <person name="Grover C.E."/>
            <person name="Arick M.A. 2nd"/>
            <person name="Thrash A."/>
            <person name="Conover J.L."/>
            <person name="Sanders W.S."/>
            <person name="Peterson D.G."/>
            <person name="Frelichowski J.E."/>
            <person name="Scheffler J.A."/>
            <person name="Scheffler B.E."/>
            <person name="Wendel J.F."/>
        </authorList>
    </citation>
    <scope>NUCLEOTIDE SEQUENCE [LARGE SCALE GENOMIC DNA]</scope>
    <source>
        <strain evidence="2">157</strain>
        <tissue evidence="2">Leaf</tissue>
    </source>
</reference>
<comment type="caution">
    <text evidence="2">The sequence shown here is derived from an EMBL/GenBank/DDBJ whole genome shotgun (WGS) entry which is preliminary data.</text>
</comment>
<organism evidence="2 3">
    <name type="scientific">Gossypium lobatum</name>
    <dbReference type="NCBI Taxonomy" id="34289"/>
    <lineage>
        <taxon>Eukaryota</taxon>
        <taxon>Viridiplantae</taxon>
        <taxon>Streptophyta</taxon>
        <taxon>Embryophyta</taxon>
        <taxon>Tracheophyta</taxon>
        <taxon>Spermatophyta</taxon>
        <taxon>Magnoliopsida</taxon>
        <taxon>eudicotyledons</taxon>
        <taxon>Gunneridae</taxon>
        <taxon>Pentapetalae</taxon>
        <taxon>rosids</taxon>
        <taxon>malvids</taxon>
        <taxon>Malvales</taxon>
        <taxon>Malvaceae</taxon>
        <taxon>Malvoideae</taxon>
        <taxon>Gossypium</taxon>
    </lineage>
</organism>
<evidence type="ECO:0000313" key="3">
    <source>
        <dbReference type="Proteomes" id="UP000593572"/>
    </source>
</evidence>